<evidence type="ECO:0000256" key="9">
    <source>
        <dbReference type="SAM" id="MobiDB-lite"/>
    </source>
</evidence>
<dbReference type="GO" id="GO:0008023">
    <property type="term" value="C:transcription elongation factor complex"/>
    <property type="evidence" value="ECO:0007669"/>
    <property type="project" value="TreeGrafter"/>
</dbReference>
<dbReference type="Proteomes" id="UP000054217">
    <property type="component" value="Unassembled WGS sequence"/>
</dbReference>
<evidence type="ECO:0000256" key="8">
    <source>
        <dbReference type="ARBA" id="ARBA00023242"/>
    </source>
</evidence>
<evidence type="ECO:0000256" key="6">
    <source>
        <dbReference type="ARBA" id="ARBA00022490"/>
    </source>
</evidence>
<dbReference type="EMBL" id="KN831982">
    <property type="protein sequence ID" value="KIO02289.1"/>
    <property type="molecule type" value="Genomic_DNA"/>
</dbReference>
<dbReference type="CDD" id="cd19494">
    <property type="entry name" value="Elp4"/>
    <property type="match status" value="1"/>
</dbReference>
<evidence type="ECO:0000256" key="3">
    <source>
        <dbReference type="ARBA" id="ARBA00005043"/>
    </source>
</evidence>
<dbReference type="Pfam" id="PF05625">
    <property type="entry name" value="PAXNEB"/>
    <property type="match status" value="1"/>
</dbReference>
<name>A0A0C3P4U1_PISTI</name>
<reference evidence="10 11" key="1">
    <citation type="submission" date="2014-04" db="EMBL/GenBank/DDBJ databases">
        <authorList>
            <consortium name="DOE Joint Genome Institute"/>
            <person name="Kuo A."/>
            <person name="Kohler A."/>
            <person name="Costa M.D."/>
            <person name="Nagy L.G."/>
            <person name="Floudas D."/>
            <person name="Copeland A."/>
            <person name="Barry K.W."/>
            <person name="Cichocki N."/>
            <person name="Veneault-Fourrey C."/>
            <person name="LaButti K."/>
            <person name="Lindquist E.A."/>
            <person name="Lipzen A."/>
            <person name="Lundell T."/>
            <person name="Morin E."/>
            <person name="Murat C."/>
            <person name="Sun H."/>
            <person name="Tunlid A."/>
            <person name="Henrissat B."/>
            <person name="Grigoriev I.V."/>
            <person name="Hibbett D.S."/>
            <person name="Martin F."/>
            <person name="Nordberg H.P."/>
            <person name="Cantor M.N."/>
            <person name="Hua S.X."/>
        </authorList>
    </citation>
    <scope>NUCLEOTIDE SEQUENCE [LARGE SCALE GENOMIC DNA]</scope>
    <source>
        <strain evidence="10 11">Marx 270</strain>
    </source>
</reference>
<dbReference type="FunCoup" id="A0A0C3P4U1">
    <property type="interactions" value="600"/>
</dbReference>
<keyword evidence="6" id="KW-0963">Cytoplasm</keyword>
<comment type="similarity">
    <text evidence="4">Belongs to the ELP4 family.</text>
</comment>
<dbReference type="InterPro" id="IPR008728">
    <property type="entry name" value="Elongator_complex_protein_4"/>
</dbReference>
<dbReference type="UniPathway" id="UPA00988"/>
<comment type="pathway">
    <text evidence="3">tRNA modification; 5-methoxycarbonylmethyl-2-thiouridine-tRNA biosynthesis.</text>
</comment>
<keyword evidence="11" id="KW-1185">Reference proteome</keyword>
<evidence type="ECO:0000256" key="5">
    <source>
        <dbReference type="ARBA" id="ARBA00020265"/>
    </source>
</evidence>
<evidence type="ECO:0000256" key="2">
    <source>
        <dbReference type="ARBA" id="ARBA00004496"/>
    </source>
</evidence>
<dbReference type="GO" id="GO:0033588">
    <property type="term" value="C:elongator holoenzyme complex"/>
    <property type="evidence" value="ECO:0007669"/>
    <property type="project" value="InterPro"/>
</dbReference>
<dbReference type="GO" id="GO:0005737">
    <property type="term" value="C:cytoplasm"/>
    <property type="evidence" value="ECO:0007669"/>
    <property type="project" value="UniProtKB-SubCell"/>
</dbReference>
<proteinExistence type="inferred from homology"/>
<accession>A0A0C3P4U1</accession>
<feature type="region of interest" description="Disordered" evidence="9">
    <location>
        <begin position="412"/>
        <end position="455"/>
    </location>
</feature>
<evidence type="ECO:0000313" key="10">
    <source>
        <dbReference type="EMBL" id="KIO02289.1"/>
    </source>
</evidence>
<reference evidence="11" key="2">
    <citation type="submission" date="2015-01" db="EMBL/GenBank/DDBJ databases">
        <title>Evolutionary Origins and Diversification of the Mycorrhizal Mutualists.</title>
        <authorList>
            <consortium name="DOE Joint Genome Institute"/>
            <consortium name="Mycorrhizal Genomics Consortium"/>
            <person name="Kohler A."/>
            <person name="Kuo A."/>
            <person name="Nagy L.G."/>
            <person name="Floudas D."/>
            <person name="Copeland A."/>
            <person name="Barry K.W."/>
            <person name="Cichocki N."/>
            <person name="Veneault-Fourrey C."/>
            <person name="LaButti K."/>
            <person name="Lindquist E.A."/>
            <person name="Lipzen A."/>
            <person name="Lundell T."/>
            <person name="Morin E."/>
            <person name="Murat C."/>
            <person name="Riley R."/>
            <person name="Ohm R."/>
            <person name="Sun H."/>
            <person name="Tunlid A."/>
            <person name="Henrissat B."/>
            <person name="Grigoriev I.V."/>
            <person name="Hibbett D.S."/>
            <person name="Martin F."/>
        </authorList>
    </citation>
    <scope>NUCLEOTIDE SEQUENCE [LARGE SCALE GENOMIC DNA]</scope>
    <source>
        <strain evidence="11">Marx 270</strain>
    </source>
</reference>
<protein>
    <recommendedName>
        <fullName evidence="5">Elongator complex protein 4</fullName>
    </recommendedName>
</protein>
<evidence type="ECO:0000256" key="1">
    <source>
        <dbReference type="ARBA" id="ARBA00004123"/>
    </source>
</evidence>
<dbReference type="PANTHER" id="PTHR12896:SF1">
    <property type="entry name" value="ELONGATOR COMPLEX PROTEIN 4"/>
    <property type="match status" value="1"/>
</dbReference>
<gene>
    <name evidence="10" type="ORF">M404DRAFT_148102</name>
</gene>
<feature type="compositionally biased region" description="Polar residues" evidence="9">
    <location>
        <begin position="100"/>
        <end position="109"/>
    </location>
</feature>
<dbReference type="OrthoDB" id="289162at2759"/>
<dbReference type="InParanoid" id="A0A0C3P4U1"/>
<evidence type="ECO:0000256" key="7">
    <source>
        <dbReference type="ARBA" id="ARBA00022694"/>
    </source>
</evidence>
<feature type="compositionally biased region" description="Low complexity" evidence="9">
    <location>
        <begin position="413"/>
        <end position="434"/>
    </location>
</feature>
<comment type="subcellular location">
    <subcellularLocation>
        <location evidence="2">Cytoplasm</location>
    </subcellularLocation>
    <subcellularLocation>
        <location evidence="1">Nucleus</location>
    </subcellularLocation>
</comment>
<feature type="region of interest" description="Disordered" evidence="9">
    <location>
        <begin position="1"/>
        <end position="27"/>
    </location>
</feature>
<keyword evidence="8" id="KW-0539">Nucleus</keyword>
<dbReference type="HOGENOM" id="CLU_031345_1_0_1"/>
<feature type="region of interest" description="Disordered" evidence="9">
    <location>
        <begin position="100"/>
        <end position="121"/>
    </location>
</feature>
<evidence type="ECO:0000313" key="11">
    <source>
        <dbReference type="Proteomes" id="UP000054217"/>
    </source>
</evidence>
<sequence>MSFKRRIPSNHANLPPGTRISPSSPSTALISTGIPSLDDILGGGLPLSCSLALLAPDNHSAYGELVQKYFVSQGIACGQQVCIVDDDGLLLARGCMWTSVGSSASSPPVNNDEDDGKSAQSDERIKIAWRYEKMKMFQTTVPSCNSSKDDYCHTFDLSSRIPESVVQDACDTNRLVILGVHADHDVKVSMTGLLGKIQDILSVSSETGLMRLCIPSLGSVQWGDVEPADVLYFLYSLRRLLRQYPHACASVGLAPHICSEAWGGHGWIHKVGWLTDAAISMSGFGANPSLVGLFPSHHGLVQIHKLPAPHTILPASDKYSTLRGLSSSAGANAGSGENNLAFRCTRKRLILETIHLDVEGGVTERRTTLSTNTISLDTGLINEVIDEHTNNKGRSRAALEVEFEKAVSVTADPLDSQPLASSQSAALDAATTTPKVKKPKKKVAFHSDRPDLYDF</sequence>
<keyword evidence="7" id="KW-0819">tRNA processing</keyword>
<organism evidence="10 11">
    <name type="scientific">Pisolithus tinctorius Marx 270</name>
    <dbReference type="NCBI Taxonomy" id="870435"/>
    <lineage>
        <taxon>Eukaryota</taxon>
        <taxon>Fungi</taxon>
        <taxon>Dikarya</taxon>
        <taxon>Basidiomycota</taxon>
        <taxon>Agaricomycotina</taxon>
        <taxon>Agaricomycetes</taxon>
        <taxon>Agaricomycetidae</taxon>
        <taxon>Boletales</taxon>
        <taxon>Sclerodermatineae</taxon>
        <taxon>Pisolithaceae</taxon>
        <taxon>Pisolithus</taxon>
    </lineage>
</organism>
<dbReference type="GO" id="GO:0002098">
    <property type="term" value="P:tRNA wobble uridine modification"/>
    <property type="evidence" value="ECO:0007669"/>
    <property type="project" value="InterPro"/>
</dbReference>
<dbReference type="AlphaFoldDB" id="A0A0C3P4U1"/>
<dbReference type="InterPro" id="IPR027417">
    <property type="entry name" value="P-loop_NTPase"/>
</dbReference>
<dbReference type="STRING" id="870435.A0A0C3P4U1"/>
<feature type="compositionally biased region" description="Basic residues" evidence="9">
    <location>
        <begin position="435"/>
        <end position="444"/>
    </location>
</feature>
<evidence type="ECO:0000256" key="4">
    <source>
        <dbReference type="ARBA" id="ARBA00007573"/>
    </source>
</evidence>
<dbReference type="Gene3D" id="3.40.50.300">
    <property type="entry name" value="P-loop containing nucleotide triphosphate hydrolases"/>
    <property type="match status" value="1"/>
</dbReference>
<feature type="compositionally biased region" description="Basic and acidic residues" evidence="9">
    <location>
        <begin position="445"/>
        <end position="455"/>
    </location>
</feature>
<dbReference type="PANTHER" id="PTHR12896">
    <property type="entry name" value="PAX6 NEIGHBOR PROTEIN PAXNEB"/>
    <property type="match status" value="1"/>
</dbReference>